<keyword evidence="4 6" id="KW-0697">Rotamase</keyword>
<keyword evidence="5 6" id="KW-0413">Isomerase</keyword>
<dbReference type="STRING" id="1458985.BJP34_02200"/>
<sequence>MVNSQKKITITKEDIWHQVKLSGNIPELVEEILNRQVIKDAVDQAGITIEVEELQEVADQTRLMNNLSSADETWAWLEQRGMSLDDFEEVVYDTVTSGKLADHLFADNVESYFYENQLDYAGVVMYEVVLDDQDLALELFYEIQEGDVSFYDVAHEYIQDQELRRKLGYRGIMYRNDLKPEISAAVFAANPPEVLKPIVTAQGVHLVLVEEIVQGELDDQLRYQIISDLFSGWLKQQIDKIEVVKNMESKLED</sequence>
<organism evidence="8 9">
    <name type="scientific">Moorena producens PAL-8-15-08-1</name>
    <dbReference type="NCBI Taxonomy" id="1458985"/>
    <lineage>
        <taxon>Bacteria</taxon>
        <taxon>Bacillati</taxon>
        <taxon>Cyanobacteriota</taxon>
        <taxon>Cyanophyceae</taxon>
        <taxon>Coleofasciculales</taxon>
        <taxon>Coleofasciculaceae</taxon>
        <taxon>Moorena</taxon>
    </lineage>
</organism>
<dbReference type="RefSeq" id="WP_070390922.1">
    <property type="nucleotide sequence ID" value="NZ_CP017599.1"/>
</dbReference>
<comment type="catalytic activity">
    <reaction evidence="1">
        <text>[protein]-peptidylproline (omega=180) = [protein]-peptidylproline (omega=0)</text>
        <dbReference type="Rhea" id="RHEA:16237"/>
        <dbReference type="Rhea" id="RHEA-COMP:10747"/>
        <dbReference type="Rhea" id="RHEA-COMP:10748"/>
        <dbReference type="ChEBI" id="CHEBI:83833"/>
        <dbReference type="ChEBI" id="CHEBI:83834"/>
        <dbReference type="EC" id="5.2.1.8"/>
    </reaction>
</comment>
<dbReference type="Gene3D" id="1.10.4030.10">
    <property type="entry name" value="Porin chaperone SurA, peptide-binding domain"/>
    <property type="match status" value="1"/>
</dbReference>
<dbReference type="InterPro" id="IPR046357">
    <property type="entry name" value="PPIase_dom_sf"/>
</dbReference>
<accession>A0A1D8TLC1</accession>
<dbReference type="EMBL" id="CP017599">
    <property type="protein sequence ID" value="AOW98414.1"/>
    <property type="molecule type" value="Genomic_DNA"/>
</dbReference>
<dbReference type="InterPro" id="IPR027304">
    <property type="entry name" value="Trigger_fact/SurA_dom_sf"/>
</dbReference>
<dbReference type="PROSITE" id="PS50198">
    <property type="entry name" value="PPIC_PPIASE_2"/>
    <property type="match status" value="1"/>
</dbReference>
<protein>
    <recommendedName>
        <fullName evidence="2">peptidylprolyl isomerase</fullName>
        <ecNumber evidence="2">5.2.1.8</ecNumber>
    </recommendedName>
</protein>
<evidence type="ECO:0000313" key="9">
    <source>
        <dbReference type="Proteomes" id="UP000177870"/>
    </source>
</evidence>
<evidence type="ECO:0000256" key="4">
    <source>
        <dbReference type="ARBA" id="ARBA00023110"/>
    </source>
</evidence>
<dbReference type="SUPFAM" id="SSF109998">
    <property type="entry name" value="Triger factor/SurA peptide-binding domain-like"/>
    <property type="match status" value="1"/>
</dbReference>
<dbReference type="InterPro" id="IPR050245">
    <property type="entry name" value="PrsA_foldase"/>
</dbReference>
<dbReference type="OrthoDB" id="530022at2"/>
<dbReference type="InterPro" id="IPR000297">
    <property type="entry name" value="PPIase_PpiC"/>
</dbReference>
<feature type="domain" description="PpiC" evidence="7">
    <location>
        <begin position="96"/>
        <end position="211"/>
    </location>
</feature>
<evidence type="ECO:0000256" key="5">
    <source>
        <dbReference type="ARBA" id="ARBA00023235"/>
    </source>
</evidence>
<evidence type="ECO:0000256" key="1">
    <source>
        <dbReference type="ARBA" id="ARBA00000971"/>
    </source>
</evidence>
<dbReference type="AlphaFoldDB" id="A0A1D8TLC1"/>
<dbReference type="PANTHER" id="PTHR47245:SF1">
    <property type="entry name" value="FOLDASE PROTEIN PRSA"/>
    <property type="match status" value="1"/>
</dbReference>
<dbReference type="SUPFAM" id="SSF54534">
    <property type="entry name" value="FKBP-like"/>
    <property type="match status" value="1"/>
</dbReference>
<dbReference type="Gene3D" id="3.10.50.40">
    <property type="match status" value="1"/>
</dbReference>
<evidence type="ECO:0000256" key="6">
    <source>
        <dbReference type="PROSITE-ProRule" id="PRU00278"/>
    </source>
</evidence>
<keyword evidence="3" id="KW-0732">Signal</keyword>
<name>A0A1D8TLC1_9CYAN</name>
<gene>
    <name evidence="8" type="ORF">BJP34_02200</name>
</gene>
<dbReference type="PANTHER" id="PTHR47245">
    <property type="entry name" value="PEPTIDYLPROLYL ISOMERASE"/>
    <property type="match status" value="1"/>
</dbReference>
<dbReference type="Pfam" id="PF00639">
    <property type="entry name" value="Rotamase"/>
    <property type="match status" value="1"/>
</dbReference>
<dbReference type="KEGG" id="mpro:BJP34_02200"/>
<proteinExistence type="predicted"/>
<evidence type="ECO:0000256" key="2">
    <source>
        <dbReference type="ARBA" id="ARBA00013194"/>
    </source>
</evidence>
<reference evidence="9" key="1">
    <citation type="submission" date="2016-10" db="EMBL/GenBank/DDBJ databases">
        <title>Comparative genomics uncovers the prolific and rare metabolic potential of the cyanobacterial genus Moorea.</title>
        <authorList>
            <person name="Leao T."/>
            <person name="Castelao G."/>
            <person name="Korobeynikov A."/>
            <person name="Monroe E.A."/>
            <person name="Podell S."/>
            <person name="Glukhov E."/>
            <person name="Allen E."/>
            <person name="Gerwick W.H."/>
            <person name="Gerwick L."/>
        </authorList>
    </citation>
    <scope>NUCLEOTIDE SEQUENCE [LARGE SCALE GENOMIC DNA]</scope>
    <source>
        <strain evidence="9">PAL-8-15-08-1</strain>
    </source>
</reference>
<evidence type="ECO:0000313" key="8">
    <source>
        <dbReference type="EMBL" id="AOW98414.1"/>
    </source>
</evidence>
<dbReference type="EC" id="5.2.1.8" evidence="2"/>
<dbReference type="Proteomes" id="UP000177870">
    <property type="component" value="Chromosome"/>
</dbReference>
<evidence type="ECO:0000256" key="3">
    <source>
        <dbReference type="ARBA" id="ARBA00022729"/>
    </source>
</evidence>
<dbReference type="GO" id="GO:0003755">
    <property type="term" value="F:peptidyl-prolyl cis-trans isomerase activity"/>
    <property type="evidence" value="ECO:0007669"/>
    <property type="project" value="UniProtKB-KW"/>
</dbReference>
<evidence type="ECO:0000259" key="7">
    <source>
        <dbReference type="PROSITE" id="PS50198"/>
    </source>
</evidence>